<name>A0AAD4NJH8_9BILA</name>
<keyword evidence="8 9" id="KW-0472">Membrane</keyword>
<dbReference type="PANTHER" id="PTHR11153:SF6">
    <property type="entry name" value="SIDEROFLEXIN-5"/>
    <property type="match status" value="1"/>
</dbReference>
<dbReference type="GO" id="GO:0015075">
    <property type="term" value="F:monoatomic ion transmembrane transporter activity"/>
    <property type="evidence" value="ECO:0007669"/>
    <property type="project" value="InterPro"/>
</dbReference>
<dbReference type="Pfam" id="PF03820">
    <property type="entry name" value="SFXNs"/>
    <property type="match status" value="1"/>
</dbReference>
<evidence type="ECO:0000313" key="10">
    <source>
        <dbReference type="EMBL" id="KAI1728005.1"/>
    </source>
</evidence>
<keyword evidence="5" id="KW-0029">Amino-acid transport</keyword>
<evidence type="ECO:0000256" key="5">
    <source>
        <dbReference type="ARBA" id="ARBA00022970"/>
    </source>
</evidence>
<dbReference type="EMBL" id="JAKKPZ010000001">
    <property type="protein sequence ID" value="KAI1728005.1"/>
    <property type="molecule type" value="Genomic_DNA"/>
</dbReference>
<protein>
    <submittedName>
        <fullName evidence="10">Tricarboxylate carrier domain-containing protein</fullName>
    </submittedName>
</protein>
<evidence type="ECO:0000313" key="11">
    <source>
        <dbReference type="Proteomes" id="UP001201812"/>
    </source>
</evidence>
<comment type="subcellular location">
    <subcellularLocation>
        <location evidence="1">Mitochondrion membrane</location>
        <topology evidence="1">Multi-pass membrane protein</topology>
    </subcellularLocation>
</comment>
<organism evidence="10 11">
    <name type="scientific">Ditylenchus destructor</name>
    <dbReference type="NCBI Taxonomy" id="166010"/>
    <lineage>
        <taxon>Eukaryota</taxon>
        <taxon>Metazoa</taxon>
        <taxon>Ecdysozoa</taxon>
        <taxon>Nematoda</taxon>
        <taxon>Chromadorea</taxon>
        <taxon>Rhabditida</taxon>
        <taxon>Tylenchina</taxon>
        <taxon>Tylenchomorpha</taxon>
        <taxon>Sphaerularioidea</taxon>
        <taxon>Anguinidae</taxon>
        <taxon>Anguininae</taxon>
        <taxon>Ditylenchus</taxon>
    </lineage>
</organism>
<dbReference type="InterPro" id="IPR004686">
    <property type="entry name" value="Mtc"/>
</dbReference>
<comment type="similarity">
    <text evidence="2">Belongs to the sideroflexin family.</text>
</comment>
<comment type="caution">
    <text evidence="10">The sequence shown here is derived from an EMBL/GenBank/DDBJ whole genome shotgun (WGS) entry which is preliminary data.</text>
</comment>
<evidence type="ECO:0000256" key="1">
    <source>
        <dbReference type="ARBA" id="ARBA00004225"/>
    </source>
</evidence>
<dbReference type="Proteomes" id="UP001201812">
    <property type="component" value="Unassembled WGS sequence"/>
</dbReference>
<dbReference type="GO" id="GO:1990542">
    <property type="term" value="P:mitochondrial transmembrane transport"/>
    <property type="evidence" value="ECO:0007669"/>
    <property type="project" value="TreeGrafter"/>
</dbReference>
<dbReference type="GO" id="GO:0005743">
    <property type="term" value="C:mitochondrial inner membrane"/>
    <property type="evidence" value="ECO:0007669"/>
    <property type="project" value="TreeGrafter"/>
</dbReference>
<evidence type="ECO:0000256" key="8">
    <source>
        <dbReference type="ARBA" id="ARBA00023136"/>
    </source>
</evidence>
<feature type="transmembrane region" description="Helical" evidence="9">
    <location>
        <begin position="205"/>
        <end position="222"/>
    </location>
</feature>
<feature type="transmembrane region" description="Helical" evidence="9">
    <location>
        <begin position="234"/>
        <end position="258"/>
    </location>
</feature>
<sequence>MAQAKEEILGFPRYPPFKLNQPRFPQETFLGRYLHYLDVIDPRTLFASESKVNESLELLNKYSLGQRPENATDENLWKAQKIRQAMFHPDTGQKIFPAFRMSGFVPFGWITVTGMLLPNPSWPTLLFWQWINQSHNACVNYANRNATKRFVPMPAVSLASTINVLCMRAPELETGIDVFEKNGKKVGTSKVAAKRAVTETTLTRAFLPVPLLLIPPCVMPFFERIKTVRHNPRVHLLVNAVVCTLSFAFSLPIALALFPQESKIERNDLEKELQANTFESILVYNKGL</sequence>
<evidence type="ECO:0000256" key="2">
    <source>
        <dbReference type="ARBA" id="ARBA00005974"/>
    </source>
</evidence>
<accession>A0AAD4NJH8</accession>
<dbReference type="PANTHER" id="PTHR11153">
    <property type="entry name" value="SIDEROFLEXIN"/>
    <property type="match status" value="1"/>
</dbReference>
<evidence type="ECO:0000256" key="4">
    <source>
        <dbReference type="ARBA" id="ARBA00022692"/>
    </source>
</evidence>
<gene>
    <name evidence="10" type="ORF">DdX_00154</name>
</gene>
<keyword evidence="6 9" id="KW-1133">Transmembrane helix</keyword>
<proteinExistence type="inferred from homology"/>
<keyword evidence="4 9" id="KW-0812">Transmembrane</keyword>
<reference evidence="10" key="1">
    <citation type="submission" date="2022-01" db="EMBL/GenBank/DDBJ databases">
        <title>Genome Sequence Resource for Two Populations of Ditylenchus destructor, the Migratory Endoparasitic Phytonematode.</title>
        <authorList>
            <person name="Zhang H."/>
            <person name="Lin R."/>
            <person name="Xie B."/>
        </authorList>
    </citation>
    <scope>NUCLEOTIDE SEQUENCE</scope>
    <source>
        <strain evidence="10">BazhouSP</strain>
    </source>
</reference>
<evidence type="ECO:0000256" key="3">
    <source>
        <dbReference type="ARBA" id="ARBA00022448"/>
    </source>
</evidence>
<evidence type="ECO:0000256" key="6">
    <source>
        <dbReference type="ARBA" id="ARBA00022989"/>
    </source>
</evidence>
<keyword evidence="11" id="KW-1185">Reference proteome</keyword>
<evidence type="ECO:0000256" key="7">
    <source>
        <dbReference type="ARBA" id="ARBA00023128"/>
    </source>
</evidence>
<dbReference type="GO" id="GO:0006865">
    <property type="term" value="P:amino acid transport"/>
    <property type="evidence" value="ECO:0007669"/>
    <property type="project" value="UniProtKB-KW"/>
</dbReference>
<evidence type="ECO:0000256" key="9">
    <source>
        <dbReference type="SAM" id="Phobius"/>
    </source>
</evidence>
<dbReference type="AlphaFoldDB" id="A0AAD4NJH8"/>
<keyword evidence="7" id="KW-0496">Mitochondrion</keyword>
<keyword evidence="3" id="KW-0813">Transport</keyword>